<dbReference type="Proteomes" id="UP000006729">
    <property type="component" value="Chromosome 19"/>
</dbReference>
<evidence type="ECO:0000313" key="1">
    <source>
        <dbReference type="EMBL" id="PNS91463.1"/>
    </source>
</evidence>
<dbReference type="HOGENOM" id="CLU_1449954_0_0_1"/>
<name>U7DY41_POPTR</name>
<accession>U7DY41</accession>
<dbReference type="EMBL" id="CM009308">
    <property type="protein sequence ID" value="PNS91463.1"/>
    <property type="molecule type" value="Genomic_DNA"/>
</dbReference>
<protein>
    <submittedName>
        <fullName evidence="1">Uncharacterized protein</fullName>
    </submittedName>
</protein>
<dbReference type="InParanoid" id="U7DY41"/>
<evidence type="ECO:0000313" key="2">
    <source>
        <dbReference type="Proteomes" id="UP000006729"/>
    </source>
</evidence>
<organism evidence="1 2">
    <name type="scientific">Populus trichocarpa</name>
    <name type="common">Western balsam poplar</name>
    <name type="synonym">Populus balsamifera subsp. trichocarpa</name>
    <dbReference type="NCBI Taxonomy" id="3694"/>
    <lineage>
        <taxon>Eukaryota</taxon>
        <taxon>Viridiplantae</taxon>
        <taxon>Streptophyta</taxon>
        <taxon>Embryophyta</taxon>
        <taxon>Tracheophyta</taxon>
        <taxon>Spermatophyta</taxon>
        <taxon>Magnoliopsida</taxon>
        <taxon>eudicotyledons</taxon>
        <taxon>Gunneridae</taxon>
        <taxon>Pentapetalae</taxon>
        <taxon>rosids</taxon>
        <taxon>fabids</taxon>
        <taxon>Malpighiales</taxon>
        <taxon>Salicaceae</taxon>
        <taxon>Saliceae</taxon>
        <taxon>Populus</taxon>
    </lineage>
</organism>
<keyword evidence="2" id="KW-1185">Reference proteome</keyword>
<dbReference type="AlphaFoldDB" id="U7DY41"/>
<reference evidence="1 2" key="1">
    <citation type="journal article" date="2006" name="Science">
        <title>The genome of black cottonwood, Populus trichocarpa (Torr. &amp; Gray).</title>
        <authorList>
            <person name="Tuskan G.A."/>
            <person name="Difazio S."/>
            <person name="Jansson S."/>
            <person name="Bohlmann J."/>
            <person name="Grigoriev I."/>
            <person name="Hellsten U."/>
            <person name="Putnam N."/>
            <person name="Ralph S."/>
            <person name="Rombauts S."/>
            <person name="Salamov A."/>
            <person name="Schein J."/>
            <person name="Sterck L."/>
            <person name="Aerts A."/>
            <person name="Bhalerao R.R."/>
            <person name="Bhalerao R.P."/>
            <person name="Blaudez D."/>
            <person name="Boerjan W."/>
            <person name="Brun A."/>
            <person name="Brunner A."/>
            <person name="Busov V."/>
            <person name="Campbell M."/>
            <person name="Carlson J."/>
            <person name="Chalot M."/>
            <person name="Chapman J."/>
            <person name="Chen G.L."/>
            <person name="Cooper D."/>
            <person name="Coutinho P.M."/>
            <person name="Couturier J."/>
            <person name="Covert S."/>
            <person name="Cronk Q."/>
            <person name="Cunningham R."/>
            <person name="Davis J."/>
            <person name="Degroeve S."/>
            <person name="Dejardin A."/>
            <person name="Depamphilis C."/>
            <person name="Detter J."/>
            <person name="Dirks B."/>
            <person name="Dubchak I."/>
            <person name="Duplessis S."/>
            <person name="Ehlting J."/>
            <person name="Ellis B."/>
            <person name="Gendler K."/>
            <person name="Goodstein D."/>
            <person name="Gribskov M."/>
            <person name="Grimwood J."/>
            <person name="Groover A."/>
            <person name="Gunter L."/>
            <person name="Hamberger B."/>
            <person name="Heinze B."/>
            <person name="Helariutta Y."/>
            <person name="Henrissat B."/>
            <person name="Holligan D."/>
            <person name="Holt R."/>
            <person name="Huang W."/>
            <person name="Islam-Faridi N."/>
            <person name="Jones S."/>
            <person name="Jones-Rhoades M."/>
            <person name="Jorgensen R."/>
            <person name="Joshi C."/>
            <person name="Kangasjarvi J."/>
            <person name="Karlsson J."/>
            <person name="Kelleher C."/>
            <person name="Kirkpatrick R."/>
            <person name="Kirst M."/>
            <person name="Kohler A."/>
            <person name="Kalluri U."/>
            <person name="Larimer F."/>
            <person name="Leebens-Mack J."/>
            <person name="Leple J.C."/>
            <person name="Locascio P."/>
            <person name="Lou Y."/>
            <person name="Lucas S."/>
            <person name="Martin F."/>
            <person name="Montanini B."/>
            <person name="Napoli C."/>
            <person name="Nelson D.R."/>
            <person name="Nelson C."/>
            <person name="Nieminen K."/>
            <person name="Nilsson O."/>
            <person name="Pereda V."/>
            <person name="Peter G."/>
            <person name="Philippe R."/>
            <person name="Pilate G."/>
            <person name="Poliakov A."/>
            <person name="Razumovskaya J."/>
            <person name="Richardson P."/>
            <person name="Rinaldi C."/>
            <person name="Ritland K."/>
            <person name="Rouze P."/>
            <person name="Ryaboy D."/>
            <person name="Schmutz J."/>
            <person name="Schrader J."/>
            <person name="Segerman B."/>
            <person name="Shin H."/>
            <person name="Siddiqui A."/>
            <person name="Sterky F."/>
            <person name="Terry A."/>
            <person name="Tsai C.J."/>
            <person name="Uberbacher E."/>
            <person name="Unneberg P."/>
            <person name="Vahala J."/>
            <person name="Wall K."/>
            <person name="Wessler S."/>
            <person name="Yang G."/>
            <person name="Yin T."/>
            <person name="Douglas C."/>
            <person name="Marra M."/>
            <person name="Sandberg G."/>
            <person name="Van de Peer Y."/>
            <person name="Rokhsar D."/>
        </authorList>
    </citation>
    <scope>NUCLEOTIDE SEQUENCE [LARGE SCALE GENOMIC DNA]</scope>
    <source>
        <strain evidence="2">cv. Nisqually</strain>
    </source>
</reference>
<proteinExistence type="predicted"/>
<gene>
    <name evidence="1" type="ORF">POPTR_019G105800</name>
</gene>
<sequence length="210" mass="24320">MKSENLNGKNVKSLCLGYLKQYGWNSKDLKICAPNVHSLSLWGELDFEDYMIEDRSCTCLERVELGFQLKLENLVDDEAFNKLLRSAVVFGKVLQLLYRGLKFLEAKPVGTEQILDTISNVPINLFNETWLRKWELPGTFHLLRSSPELEPLTLEVTSSSYVYQIEFLDTLKVPEEASIQERKLLRITKGHLTESVTQAEAYQTTQHYWR</sequence>